<sequence>MPSTSVFTIFSAVVVLLYAVGVHYLMYAPKDRSCAMTYMFEYPQFVRIAMSDEVTHAHKRYSLWAYSEGHHIEAMRKMKFSGIPVLFLPGSAGSHKQARSLASVSMRKALNSRSPFHLDFFTTDLNEEHSAVYGGALEPQTEFVRQSIYRILELYRGSKDKRPTSVVIVAHSMSGVIAKGIFNDISFDPSLVKVILTFATPHSRPVVLFDEYSYHYYRATSKTWRLGRENRLGHISLTSVGGSYMDFLVQTDSIASWDIDVHTVTTTVPTVWRSVDHLAILWCKELVLVTARALFDMVDLETKQITNDRDLRNSILSYHFLHRNSGKQYRKAIHQPFVTFMDGSDWVEPLYRQFTVSANIDPTGNDRLKRPKHIMIRLIDHILHSALAVEAINHQEGDWVFACQANFISNDKRVCKNGENLSNSTMFLPTKNHKRKQLVLDLHRLQQEKKFSHIVLRIPHTNDPVQIHVDVHNPRILKPPAVGLWMLFDTRPVVLVQETAQKALFYTVDFSEIESLWHVLNLVVKPVSCSKEEHHAVAMLSIPWSNEKLFSFINEAVQNPLPVRLLHVKPRMRKDIPKTIEQNVRAEISLDPNCRYQISVTAAPGLLLSQFARSLTPCVFAYVVAILLLTLREQLLSYRRSGKCSLFHIAMSRGAKPFYILPLCKMLTRLLSQGDDLNSDHFLTAWGIPEQGMNLMARTPMENLLFPFFLYVCAFGIVYCAGFIFMFCLIFNAKVFNVICLSFVGQFFKRSFLTCIGPFNLTEFLGEFMIKAPPVVVITLLMVGSCSCGALSLILGGIFFYYVLCNMYNDYLEALFLYSMRVVTGRERVSLEGIANPGANKSNSSGSKEDETLKYTEKKAKASSSREQLKGTKRADHSSKNTDLCLKNADAKHRDHSSSDDLDEKEDERNSLSDINMYMTIFLIYVTAIVPSIPSLLTWAHNYNFDHSLNPDPVFIPLVLIVSSIGSTFWTNTYPHPKLPYLRIIADSLFVLATVTLLYAPTRISFINYIISAAMVILAAHQWLTNVYLFFFPTIYTEHVDSENESDADSINDNRLDSSHSGSDDEVADGDDEGGDSASNSDYNEDVNDTEARKAFPICKVAHDQETEDESSDAECEHSHNGKESYDQDGH</sequence>
<dbReference type="RefSeq" id="XP_034242534.1">
    <property type="nucleotide sequence ID" value="XM_034386643.1"/>
</dbReference>
<dbReference type="Gene3D" id="3.40.50.1820">
    <property type="entry name" value="alpha/beta hydrolase"/>
    <property type="match status" value="1"/>
</dbReference>
<evidence type="ECO:0000256" key="7">
    <source>
        <dbReference type="ARBA" id="ARBA00022927"/>
    </source>
</evidence>
<dbReference type="InterPro" id="IPR029058">
    <property type="entry name" value="AB_hydrolase_fold"/>
</dbReference>
<name>A0A6P8ZNK9_THRPL</name>
<feature type="region of interest" description="Disordered" evidence="11">
    <location>
        <begin position="836"/>
        <end position="879"/>
    </location>
</feature>
<comment type="subcellular location">
    <subcellularLocation>
        <location evidence="1">Endoplasmic reticulum membrane</location>
        <topology evidence="1">Multi-pass membrane protein</topology>
    </subcellularLocation>
</comment>
<dbReference type="InterPro" id="IPR012908">
    <property type="entry name" value="PGAP1-ab_dom-like"/>
</dbReference>
<comment type="function">
    <text evidence="10">Involved in inositol deacylation of GPI-anchored proteins which plays important roles in the quality control and ER-associated degradation of GPI-anchored proteins.</text>
</comment>
<evidence type="ECO:0000256" key="11">
    <source>
        <dbReference type="SAM" id="MobiDB-lite"/>
    </source>
</evidence>
<feature type="compositionally biased region" description="Basic and acidic residues" evidence="11">
    <location>
        <begin position="1115"/>
        <end position="1131"/>
    </location>
</feature>
<gene>
    <name evidence="14" type="primary">LOC117646019</name>
</gene>
<dbReference type="AlphaFoldDB" id="A0A6P8ZNK9"/>
<dbReference type="KEGG" id="tpal:117646019"/>
<dbReference type="GO" id="GO:0050185">
    <property type="term" value="F:phosphatidylinositol deacylase activity"/>
    <property type="evidence" value="ECO:0007669"/>
    <property type="project" value="TreeGrafter"/>
</dbReference>
<dbReference type="PANTHER" id="PTHR15495">
    <property type="entry name" value="NEGATIVE REGULATOR OF VESICLE FORMATION-RELATED"/>
    <property type="match status" value="1"/>
</dbReference>
<dbReference type="Proteomes" id="UP000515158">
    <property type="component" value="Unplaced"/>
</dbReference>
<dbReference type="PANTHER" id="PTHR15495:SF7">
    <property type="entry name" value="GPI INOSITOL-DEACYLASE"/>
    <property type="match status" value="1"/>
</dbReference>
<dbReference type="GO" id="GO:0015031">
    <property type="term" value="P:protein transport"/>
    <property type="evidence" value="ECO:0007669"/>
    <property type="project" value="UniProtKB-KW"/>
</dbReference>
<feature type="compositionally biased region" description="Basic and acidic residues" evidence="11">
    <location>
        <begin position="847"/>
        <end position="860"/>
    </location>
</feature>
<evidence type="ECO:0000256" key="8">
    <source>
        <dbReference type="ARBA" id="ARBA00022989"/>
    </source>
</evidence>
<proteinExistence type="inferred from homology"/>
<evidence type="ECO:0000256" key="5">
    <source>
        <dbReference type="ARBA" id="ARBA00022801"/>
    </source>
</evidence>
<evidence type="ECO:0000256" key="1">
    <source>
        <dbReference type="ARBA" id="ARBA00004477"/>
    </source>
</evidence>
<feature type="domain" description="GPI inositol-deacylase PGAP1-like alpha/beta" evidence="12">
    <location>
        <begin position="80"/>
        <end position="297"/>
    </location>
</feature>
<evidence type="ECO:0000256" key="4">
    <source>
        <dbReference type="ARBA" id="ARBA00022692"/>
    </source>
</evidence>
<evidence type="ECO:0000256" key="6">
    <source>
        <dbReference type="ARBA" id="ARBA00022824"/>
    </source>
</evidence>
<evidence type="ECO:0000256" key="3">
    <source>
        <dbReference type="ARBA" id="ARBA00022448"/>
    </source>
</evidence>
<dbReference type="GO" id="GO:0005789">
    <property type="term" value="C:endoplasmic reticulum membrane"/>
    <property type="evidence" value="ECO:0007669"/>
    <property type="project" value="UniProtKB-SubCell"/>
</dbReference>
<comment type="similarity">
    <text evidence="2 10">Belongs to the GPI inositol-deacylase family.</text>
</comment>
<feature type="transmembrane region" description="Helical" evidence="10">
    <location>
        <begin position="611"/>
        <end position="631"/>
    </location>
</feature>
<feature type="compositionally biased region" description="Acidic residues" evidence="11">
    <location>
        <begin position="1064"/>
        <end position="1075"/>
    </location>
</feature>
<keyword evidence="3 10" id="KW-0813">Transport</keyword>
<feature type="transmembrane region" description="Helical" evidence="10">
    <location>
        <begin position="708"/>
        <end position="733"/>
    </location>
</feature>
<dbReference type="GeneID" id="117646019"/>
<dbReference type="Pfam" id="PF07819">
    <property type="entry name" value="PGAP1"/>
    <property type="match status" value="1"/>
</dbReference>
<dbReference type="SUPFAM" id="SSF53474">
    <property type="entry name" value="alpha/beta-Hydrolases"/>
    <property type="match status" value="1"/>
</dbReference>
<keyword evidence="13" id="KW-1185">Reference proteome</keyword>
<feature type="region of interest" description="Disordered" evidence="11">
    <location>
        <begin position="1045"/>
        <end position="1131"/>
    </location>
</feature>
<protein>
    <recommendedName>
        <fullName evidence="10">GPI inositol-deacylase</fullName>
        <ecNumber evidence="10">3.1.-.-</ecNumber>
    </recommendedName>
</protein>
<keyword evidence="7 10" id="KW-0653">Protein transport</keyword>
<evidence type="ECO:0000256" key="9">
    <source>
        <dbReference type="ARBA" id="ARBA00023136"/>
    </source>
</evidence>
<accession>A0A6P8ZNK9</accession>
<feature type="compositionally biased region" description="Basic and acidic residues" evidence="11">
    <location>
        <begin position="867"/>
        <end position="879"/>
    </location>
</feature>
<evidence type="ECO:0000256" key="2">
    <source>
        <dbReference type="ARBA" id="ARBA00006931"/>
    </source>
</evidence>
<feature type="transmembrane region" description="Helical" evidence="10">
    <location>
        <begin position="981"/>
        <end position="1000"/>
    </location>
</feature>
<feature type="transmembrane region" description="Helical" evidence="10">
    <location>
        <begin position="1006"/>
        <end position="1031"/>
    </location>
</feature>
<keyword evidence="5 10" id="KW-0378">Hydrolase</keyword>
<dbReference type="InParanoid" id="A0A6P8ZNK9"/>
<keyword evidence="9 10" id="KW-0472">Membrane</keyword>
<dbReference type="GO" id="GO:0006888">
    <property type="term" value="P:endoplasmic reticulum to Golgi vesicle-mediated transport"/>
    <property type="evidence" value="ECO:0007669"/>
    <property type="project" value="TreeGrafter"/>
</dbReference>
<dbReference type="Pfam" id="PF24660">
    <property type="entry name" value="PGAP1_3rd"/>
    <property type="match status" value="1"/>
</dbReference>
<evidence type="ECO:0000313" key="13">
    <source>
        <dbReference type="Proteomes" id="UP000515158"/>
    </source>
</evidence>
<evidence type="ECO:0000313" key="14">
    <source>
        <dbReference type="RefSeq" id="XP_034242534.1"/>
    </source>
</evidence>
<keyword evidence="8 10" id="KW-1133">Transmembrane helix</keyword>
<dbReference type="OrthoDB" id="348976at2759"/>
<evidence type="ECO:0000256" key="10">
    <source>
        <dbReference type="RuleBase" id="RU365011"/>
    </source>
</evidence>
<evidence type="ECO:0000259" key="12">
    <source>
        <dbReference type="Pfam" id="PF07819"/>
    </source>
</evidence>
<organism evidence="14">
    <name type="scientific">Thrips palmi</name>
    <name type="common">Melon thrips</name>
    <dbReference type="NCBI Taxonomy" id="161013"/>
    <lineage>
        <taxon>Eukaryota</taxon>
        <taxon>Metazoa</taxon>
        <taxon>Ecdysozoa</taxon>
        <taxon>Arthropoda</taxon>
        <taxon>Hexapoda</taxon>
        <taxon>Insecta</taxon>
        <taxon>Pterygota</taxon>
        <taxon>Neoptera</taxon>
        <taxon>Paraneoptera</taxon>
        <taxon>Thysanoptera</taxon>
        <taxon>Terebrantia</taxon>
        <taxon>Thripoidea</taxon>
        <taxon>Thripidae</taxon>
        <taxon>Thrips</taxon>
    </lineage>
</organism>
<reference evidence="14" key="1">
    <citation type="submission" date="2025-08" db="UniProtKB">
        <authorList>
            <consortium name="RefSeq"/>
        </authorList>
    </citation>
    <scope>IDENTIFICATION</scope>
    <source>
        <tissue evidence="14">Total insect</tissue>
    </source>
</reference>
<dbReference type="InterPro" id="IPR039529">
    <property type="entry name" value="PGAP1/BST1"/>
</dbReference>
<feature type="transmembrane region" description="Helical" evidence="10">
    <location>
        <begin position="775"/>
        <end position="804"/>
    </location>
</feature>
<feature type="transmembrane region" description="Helical" evidence="10">
    <location>
        <begin position="915"/>
        <end position="934"/>
    </location>
</feature>
<keyword evidence="6 10" id="KW-0256">Endoplasmic reticulum</keyword>
<keyword evidence="4 10" id="KW-0812">Transmembrane</keyword>
<dbReference type="GO" id="GO:0006505">
    <property type="term" value="P:GPI anchor metabolic process"/>
    <property type="evidence" value="ECO:0007669"/>
    <property type="project" value="TreeGrafter"/>
</dbReference>
<feature type="transmembrane region" description="Helical" evidence="10">
    <location>
        <begin position="954"/>
        <end position="974"/>
    </location>
</feature>
<dbReference type="EC" id="3.1.-.-" evidence="10"/>
<dbReference type="FunCoup" id="A0A6P8ZNK9">
    <property type="interactions" value="1192"/>
</dbReference>